<gene>
    <name evidence="5" type="ORF">CU097_006583</name>
</gene>
<dbReference type="Pfam" id="PF00400">
    <property type="entry name" value="WD40"/>
    <property type="match status" value="1"/>
</dbReference>
<evidence type="ECO:0000313" key="6">
    <source>
        <dbReference type="Proteomes" id="UP000252139"/>
    </source>
</evidence>
<feature type="region of interest" description="Disordered" evidence="4">
    <location>
        <begin position="455"/>
        <end position="482"/>
    </location>
</feature>
<dbReference type="Proteomes" id="UP000252139">
    <property type="component" value="Unassembled WGS sequence"/>
</dbReference>
<dbReference type="EMBL" id="PJQL01001312">
    <property type="protein sequence ID" value="RCH89310.1"/>
    <property type="molecule type" value="Genomic_DNA"/>
</dbReference>
<feature type="repeat" description="WD" evidence="3">
    <location>
        <begin position="233"/>
        <end position="274"/>
    </location>
</feature>
<comment type="caution">
    <text evidence="5">The sequence shown here is derived from an EMBL/GenBank/DDBJ whole genome shotgun (WGS) entry which is preliminary data.</text>
</comment>
<dbReference type="InterPro" id="IPR036322">
    <property type="entry name" value="WD40_repeat_dom_sf"/>
</dbReference>
<dbReference type="STRING" id="86630.A0A367JH96"/>
<protein>
    <submittedName>
        <fullName evidence="5">Uncharacterized protein</fullName>
    </submittedName>
</protein>
<sequence>MPRVLPEDVKNDIKVALLHRREPSDIAKEPGIHAATVRRYRKRFSLQSPASAGRHSIIPDVGKRYIKLFVIRGQLKTAKKVYRKLTELGGIQIAVNYRIHVYTLDAMSSSFKDPIRTLASPQALNTGGGPESPHIINAIKVGNMLGREILVSVSEWGEVCVWETEDLDKPPIILRNEHKTWGIAIHGEQGLLAVSANNWKIKIYNMAEMTKNDPSYTPRKLPNVLNDATEVILEGHEHNIPCIDFNETGEYLASASIDATTKVWDIRSKQVVTYHRRPAIRNQEQDTWCWSTKFIKPGHFKYITCTDTKINKRFVQRLDQGRSTSLANLSLCHSANAPIYPTMDIGRILDLNADDIEDEILEEEINDDLWDNSLIRQEESVVADYILQQRERLSSASVISSNTVSGDEERDAWNEPVQGVEEIPMGYRPRSQLENSYGQILQSVLRTRLEQGELFESQSPSSSSMISPTEEGWDDTDEEETTTWDATHTEDMEEEIYEEEEEEEVCPSYCIPKIIQNLDNNANRRKANQPNELDEYLMLSTAKDIVLMRTTLPKMTKVRQESDIISKVDVRADRLLYLLDRITMIEWIPELELFVTASQKGTVALTRILQLELEDGRQTCVFNNEYYLPIDVLQTTPLYGKLWMLSSFITNYQLKG</sequence>
<name>A0A367JH96_RHIAZ</name>
<keyword evidence="1 3" id="KW-0853">WD repeat</keyword>
<feature type="compositionally biased region" description="Acidic residues" evidence="4">
    <location>
        <begin position="471"/>
        <end position="482"/>
    </location>
</feature>
<evidence type="ECO:0000256" key="4">
    <source>
        <dbReference type="SAM" id="MobiDB-lite"/>
    </source>
</evidence>
<evidence type="ECO:0000256" key="1">
    <source>
        <dbReference type="ARBA" id="ARBA00022574"/>
    </source>
</evidence>
<dbReference type="PROSITE" id="PS50082">
    <property type="entry name" value="WD_REPEATS_2"/>
    <property type="match status" value="1"/>
</dbReference>
<dbReference type="Gene3D" id="2.130.10.10">
    <property type="entry name" value="YVTN repeat-like/Quinoprotein amine dehydrogenase"/>
    <property type="match status" value="1"/>
</dbReference>
<organism evidence="5 6">
    <name type="scientific">Rhizopus azygosporus</name>
    <name type="common">Rhizopus microsporus var. azygosporus</name>
    <dbReference type="NCBI Taxonomy" id="86630"/>
    <lineage>
        <taxon>Eukaryota</taxon>
        <taxon>Fungi</taxon>
        <taxon>Fungi incertae sedis</taxon>
        <taxon>Mucoromycota</taxon>
        <taxon>Mucoromycotina</taxon>
        <taxon>Mucoromycetes</taxon>
        <taxon>Mucorales</taxon>
        <taxon>Mucorineae</taxon>
        <taxon>Rhizopodaceae</taxon>
        <taxon>Rhizopus</taxon>
    </lineage>
</organism>
<evidence type="ECO:0000256" key="2">
    <source>
        <dbReference type="ARBA" id="ARBA00022737"/>
    </source>
</evidence>
<dbReference type="SUPFAM" id="SSF50978">
    <property type="entry name" value="WD40 repeat-like"/>
    <property type="match status" value="1"/>
</dbReference>
<evidence type="ECO:0000313" key="5">
    <source>
        <dbReference type="EMBL" id="RCH89310.1"/>
    </source>
</evidence>
<dbReference type="InterPro" id="IPR019775">
    <property type="entry name" value="WD40_repeat_CS"/>
</dbReference>
<dbReference type="AlphaFoldDB" id="A0A367JH96"/>
<feature type="compositionally biased region" description="Low complexity" evidence="4">
    <location>
        <begin position="457"/>
        <end position="470"/>
    </location>
</feature>
<dbReference type="SMART" id="SM00320">
    <property type="entry name" value="WD40"/>
    <property type="match status" value="3"/>
</dbReference>
<dbReference type="PROSITE" id="PS50294">
    <property type="entry name" value="WD_REPEATS_REGION"/>
    <property type="match status" value="1"/>
</dbReference>
<keyword evidence="6" id="KW-1185">Reference proteome</keyword>
<evidence type="ECO:0000256" key="3">
    <source>
        <dbReference type="PROSITE-ProRule" id="PRU00221"/>
    </source>
</evidence>
<dbReference type="OrthoDB" id="5591786at2759"/>
<dbReference type="PROSITE" id="PS00678">
    <property type="entry name" value="WD_REPEATS_1"/>
    <property type="match status" value="1"/>
</dbReference>
<accession>A0A367JH96</accession>
<keyword evidence="2" id="KW-0677">Repeat</keyword>
<dbReference type="InterPro" id="IPR015943">
    <property type="entry name" value="WD40/YVTN_repeat-like_dom_sf"/>
</dbReference>
<dbReference type="InterPro" id="IPR001680">
    <property type="entry name" value="WD40_rpt"/>
</dbReference>
<reference evidence="5 6" key="1">
    <citation type="journal article" date="2018" name="G3 (Bethesda)">
        <title>Phylogenetic and Phylogenomic Definition of Rhizopus Species.</title>
        <authorList>
            <person name="Gryganskyi A.P."/>
            <person name="Golan J."/>
            <person name="Dolatabadi S."/>
            <person name="Mondo S."/>
            <person name="Robb S."/>
            <person name="Idnurm A."/>
            <person name="Muszewska A."/>
            <person name="Steczkiewicz K."/>
            <person name="Masonjones S."/>
            <person name="Liao H.L."/>
            <person name="Gajdeczka M.T."/>
            <person name="Anike F."/>
            <person name="Vuek A."/>
            <person name="Anishchenko I.M."/>
            <person name="Voigt K."/>
            <person name="de Hoog G.S."/>
            <person name="Smith M.E."/>
            <person name="Heitman J."/>
            <person name="Vilgalys R."/>
            <person name="Stajich J.E."/>
        </authorList>
    </citation>
    <scope>NUCLEOTIDE SEQUENCE [LARGE SCALE GENOMIC DNA]</scope>
    <source>
        <strain evidence="5 6">CBS 357.93</strain>
    </source>
</reference>
<proteinExistence type="predicted"/>